<evidence type="ECO:0000313" key="1">
    <source>
        <dbReference type="EMBL" id="ODS31014.1"/>
    </source>
</evidence>
<gene>
    <name evidence="1" type="ORF">SCARUB_03868</name>
</gene>
<sequence length="183" mass="21217">MLVIAAFGCGQGKQTPGNESNDPIVERIDRVAAAEFKELVENYKNDIIKVLEENNFLPANLPNPYKYISWHLYKSTNMFIKNGMGTAKIMLSGWEKSHENNYQKAITLWFERKDGKWYLIVKDGYLTSSVSMNSKAYNLPLKIHEAFTGLFPHLEYDVWHKWKDQVLRSHALIRLKSTLPHTK</sequence>
<evidence type="ECO:0000313" key="2">
    <source>
        <dbReference type="Proteomes" id="UP000094056"/>
    </source>
</evidence>
<dbReference type="Proteomes" id="UP000094056">
    <property type="component" value="Unassembled WGS sequence"/>
</dbReference>
<accession>A0A1E3X7R7</accession>
<reference evidence="1 2" key="1">
    <citation type="submission" date="2016-07" db="EMBL/GenBank/DDBJ databases">
        <title>Draft genome of Scalindua rubra, obtained from a brine-seawater interface in the Red Sea, sheds light on salt adaptation in anammox bacteria.</title>
        <authorList>
            <person name="Speth D.R."/>
            <person name="Lagkouvardos I."/>
            <person name="Wang Y."/>
            <person name="Qian P.-Y."/>
            <person name="Dutilh B.E."/>
            <person name="Jetten M.S."/>
        </authorList>
    </citation>
    <scope>NUCLEOTIDE SEQUENCE [LARGE SCALE GENOMIC DNA]</scope>
    <source>
        <strain evidence="1">BSI-1</strain>
    </source>
</reference>
<name>A0A1E3X7R7_9BACT</name>
<organism evidence="1 2">
    <name type="scientific">Candidatus Scalindua rubra</name>
    <dbReference type="NCBI Taxonomy" id="1872076"/>
    <lineage>
        <taxon>Bacteria</taxon>
        <taxon>Pseudomonadati</taxon>
        <taxon>Planctomycetota</taxon>
        <taxon>Candidatus Brocadiia</taxon>
        <taxon>Candidatus Brocadiales</taxon>
        <taxon>Candidatus Scalinduaceae</taxon>
        <taxon>Candidatus Scalindua</taxon>
    </lineage>
</organism>
<protein>
    <submittedName>
        <fullName evidence="1">Uncharacterized protein</fullName>
    </submittedName>
</protein>
<dbReference type="EMBL" id="MAYW01000152">
    <property type="protein sequence ID" value="ODS31014.1"/>
    <property type="molecule type" value="Genomic_DNA"/>
</dbReference>
<dbReference type="AlphaFoldDB" id="A0A1E3X7R7"/>
<proteinExistence type="predicted"/>
<comment type="caution">
    <text evidence="1">The sequence shown here is derived from an EMBL/GenBank/DDBJ whole genome shotgun (WGS) entry which is preliminary data.</text>
</comment>